<feature type="region of interest" description="Disordered" evidence="1">
    <location>
        <begin position="25"/>
        <end position="78"/>
    </location>
</feature>
<feature type="compositionally biased region" description="Acidic residues" evidence="1">
    <location>
        <begin position="131"/>
        <end position="140"/>
    </location>
</feature>
<reference evidence="2 3" key="1">
    <citation type="submission" date="2017-04" db="EMBL/GenBank/DDBJ databases">
        <title>Draft genome sequence of Marssonina coronaria NL1: causal agent of apple blotch.</title>
        <authorList>
            <person name="Cheng Q."/>
        </authorList>
    </citation>
    <scope>NUCLEOTIDE SEQUENCE [LARGE SCALE GENOMIC DNA]</scope>
    <source>
        <strain evidence="2 3">NL1</strain>
    </source>
</reference>
<accession>A0A218YY55</accession>
<comment type="caution">
    <text evidence="2">The sequence shown here is derived from an EMBL/GenBank/DDBJ whole genome shotgun (WGS) entry which is preliminary data.</text>
</comment>
<feature type="region of interest" description="Disordered" evidence="1">
    <location>
        <begin position="125"/>
        <end position="198"/>
    </location>
</feature>
<gene>
    <name evidence="2" type="ORF">B2J93_6950</name>
</gene>
<dbReference type="AlphaFoldDB" id="A0A218YY55"/>
<name>A0A218YY55_9HELO</name>
<sequence>MAERRSLGSRRRMEVDVWRVEVDGSGAGQKSAGQARIGQDDVWTGAGQQAEGRDVGKKARKGGAKDRHGPGTEGTTAVEAEELVSAGARGGPRNRACRCAEKGGGGAVTLTAKGGKGRGVVVTVAEGAGEGADEDEDADEEQRAGGCDARAELSASGRVVSQRQSEEPEAVQGQPGCRVSPSPTRGGRRPADGGLETKTISERTKLQPASNATNSLVARDYEDASVMYKARRRRRLRSSQSPGGRVWNAPPKTLRTSARYGDTVVKRPRQNALWRRQSRARQYERDSAFKTVLSRQYQPYSTSKNWSAGRFASSSSPGVGCLRGAAAGACRRLQESLGSTCNKQMPQSARGRTAAGVVVSELARGREISLQSSAPARLPTLHKQQEWEKRSTRHNRRQSQSTIGWLHDAELDQEGTQGPVRSVVVVQGTHLGELAMVMLAWPGWPLFRPRSLTECRLRCWTAGIYARYKSAIGTSQWTPGRQGTMILRRRSTSWQ</sequence>
<dbReference type="Proteomes" id="UP000242519">
    <property type="component" value="Unassembled WGS sequence"/>
</dbReference>
<dbReference type="InParanoid" id="A0A218YY55"/>
<evidence type="ECO:0000256" key="1">
    <source>
        <dbReference type="SAM" id="MobiDB-lite"/>
    </source>
</evidence>
<protein>
    <submittedName>
        <fullName evidence="2">Uncharacterized protein</fullName>
    </submittedName>
</protein>
<proteinExistence type="predicted"/>
<dbReference type="EMBL" id="MZNU01000342">
    <property type="protein sequence ID" value="OWO99895.1"/>
    <property type="molecule type" value="Genomic_DNA"/>
</dbReference>
<organism evidence="2 3">
    <name type="scientific">Diplocarpon coronariae</name>
    <dbReference type="NCBI Taxonomy" id="2795749"/>
    <lineage>
        <taxon>Eukaryota</taxon>
        <taxon>Fungi</taxon>
        <taxon>Dikarya</taxon>
        <taxon>Ascomycota</taxon>
        <taxon>Pezizomycotina</taxon>
        <taxon>Leotiomycetes</taxon>
        <taxon>Helotiales</taxon>
        <taxon>Drepanopezizaceae</taxon>
        <taxon>Diplocarpon</taxon>
    </lineage>
</organism>
<feature type="compositionally biased region" description="Basic and acidic residues" evidence="1">
    <location>
        <begin position="51"/>
        <end position="70"/>
    </location>
</feature>
<evidence type="ECO:0000313" key="2">
    <source>
        <dbReference type="EMBL" id="OWO99895.1"/>
    </source>
</evidence>
<feature type="region of interest" description="Disordered" evidence="1">
    <location>
        <begin position="373"/>
        <end position="401"/>
    </location>
</feature>
<keyword evidence="3" id="KW-1185">Reference proteome</keyword>
<feature type="region of interest" description="Disordered" evidence="1">
    <location>
        <begin position="233"/>
        <end position="253"/>
    </location>
</feature>
<evidence type="ECO:0000313" key="3">
    <source>
        <dbReference type="Proteomes" id="UP000242519"/>
    </source>
</evidence>